<comment type="cofactor">
    <cofactor evidence="1">
        <name>FAD</name>
        <dbReference type="ChEBI" id="CHEBI:57692"/>
    </cofactor>
</comment>
<evidence type="ECO:0000256" key="6">
    <source>
        <dbReference type="ARBA" id="ARBA00022642"/>
    </source>
</evidence>
<dbReference type="InterPro" id="IPR027477">
    <property type="entry name" value="Succ_DH/fumarate_Rdtase_cat_sf"/>
</dbReference>
<evidence type="ECO:0000259" key="10">
    <source>
        <dbReference type="Pfam" id="PF00890"/>
    </source>
</evidence>
<dbReference type="InterPro" id="IPR005288">
    <property type="entry name" value="NadB"/>
</dbReference>
<keyword evidence="6" id="KW-0662">Pyridine nucleotide biosynthesis</keyword>
<dbReference type="RefSeq" id="WP_141492527.1">
    <property type="nucleotide sequence ID" value="NZ_CP032485.1"/>
</dbReference>
<dbReference type="Gene3D" id="3.50.50.60">
    <property type="entry name" value="FAD/NAD(P)-binding domain"/>
    <property type="match status" value="1"/>
</dbReference>
<keyword evidence="5" id="KW-0285">Flavoprotein</keyword>
<evidence type="ECO:0000256" key="7">
    <source>
        <dbReference type="ARBA" id="ARBA00022827"/>
    </source>
</evidence>
<dbReference type="UniPathway" id="UPA00253">
    <property type="reaction ID" value="UER00326"/>
</dbReference>
<dbReference type="Pfam" id="PF00890">
    <property type="entry name" value="FAD_binding_2"/>
    <property type="match status" value="1"/>
</dbReference>
<feature type="domain" description="Fumarate reductase/succinate dehydrogenase flavoprotein-like C-terminal" evidence="11">
    <location>
        <begin position="432"/>
        <end position="473"/>
    </location>
</feature>
<dbReference type="EC" id="1.4.3.16" evidence="4"/>
<comment type="pathway">
    <text evidence="2">Cofactor biosynthesis; NAD(+) biosynthesis; iminoaspartate from L-aspartate (oxidase route): step 1/1.</text>
</comment>
<dbReference type="SUPFAM" id="SSF51905">
    <property type="entry name" value="FAD/NAD(P)-binding domain"/>
    <property type="match status" value="1"/>
</dbReference>
<comment type="similarity">
    <text evidence="3">Belongs to the FAD-dependent oxidoreductase 2 family. NadB subfamily.</text>
</comment>
<dbReference type="KEGG" id="ntn:D5366_04980"/>
<dbReference type="OrthoDB" id="9806724at2"/>
<dbReference type="GO" id="GO:0034628">
    <property type="term" value="P:'de novo' NAD+ biosynthetic process from L-aspartate"/>
    <property type="evidence" value="ECO:0007669"/>
    <property type="project" value="TreeGrafter"/>
</dbReference>
<proteinExistence type="inferred from homology"/>
<comment type="catalytic activity">
    <reaction evidence="9">
        <text>L-aspartate + O2 = iminosuccinate + H2O2</text>
        <dbReference type="Rhea" id="RHEA:25876"/>
        <dbReference type="ChEBI" id="CHEBI:15379"/>
        <dbReference type="ChEBI" id="CHEBI:16240"/>
        <dbReference type="ChEBI" id="CHEBI:29991"/>
        <dbReference type="ChEBI" id="CHEBI:77875"/>
        <dbReference type="EC" id="1.4.3.16"/>
    </reaction>
    <physiologicalReaction direction="left-to-right" evidence="9">
        <dbReference type="Rhea" id="RHEA:25877"/>
    </physiologicalReaction>
</comment>
<keyword evidence="7" id="KW-0274">FAD</keyword>
<dbReference type="GO" id="GO:0008734">
    <property type="term" value="F:L-aspartate oxidase activity"/>
    <property type="evidence" value="ECO:0007669"/>
    <property type="project" value="UniProtKB-EC"/>
</dbReference>
<dbReference type="SUPFAM" id="SSF56425">
    <property type="entry name" value="Succinate dehydrogenase/fumarate reductase flavoprotein, catalytic domain"/>
    <property type="match status" value="1"/>
</dbReference>
<reference evidence="12 13" key="1">
    <citation type="submission" date="2018-09" db="EMBL/GenBank/DDBJ databases">
        <title>The complete genome sequence of Neokomagataea tanensis NBRC 106556(T).</title>
        <authorList>
            <person name="Chua K.-O."/>
            <person name="See-Too W.-S."/>
            <person name="Hong K.-W."/>
            <person name="Yin W.-F."/>
            <person name="Chan K.-G."/>
        </authorList>
    </citation>
    <scope>NUCLEOTIDE SEQUENCE [LARGE SCALE GENOMIC DNA]</scope>
    <source>
        <strain evidence="13">AH13 \ NBRC 106556</strain>
    </source>
</reference>
<evidence type="ECO:0000256" key="4">
    <source>
        <dbReference type="ARBA" id="ARBA00012173"/>
    </source>
</evidence>
<dbReference type="PRINTS" id="PR00368">
    <property type="entry name" value="FADPNR"/>
</dbReference>
<evidence type="ECO:0000256" key="3">
    <source>
        <dbReference type="ARBA" id="ARBA00008562"/>
    </source>
</evidence>
<dbReference type="Gene3D" id="3.90.700.10">
    <property type="entry name" value="Succinate dehydrogenase/fumarate reductase flavoprotein, catalytic domain"/>
    <property type="match status" value="1"/>
</dbReference>
<evidence type="ECO:0000256" key="2">
    <source>
        <dbReference type="ARBA" id="ARBA00004950"/>
    </source>
</evidence>
<keyword evidence="13" id="KW-1185">Reference proteome</keyword>
<evidence type="ECO:0000259" key="11">
    <source>
        <dbReference type="Pfam" id="PF02910"/>
    </source>
</evidence>
<organism evidence="12 13">
    <name type="scientific">Neokomagataea tanensis</name>
    <dbReference type="NCBI Taxonomy" id="661191"/>
    <lineage>
        <taxon>Bacteria</taxon>
        <taxon>Pseudomonadati</taxon>
        <taxon>Pseudomonadota</taxon>
        <taxon>Alphaproteobacteria</taxon>
        <taxon>Acetobacterales</taxon>
        <taxon>Acetobacteraceae</taxon>
        <taxon>Neokomagataea</taxon>
    </lineage>
</organism>
<dbReference type="AlphaFoldDB" id="A0A4Y6V754"/>
<evidence type="ECO:0000256" key="5">
    <source>
        <dbReference type="ARBA" id="ARBA00022630"/>
    </source>
</evidence>
<feature type="domain" description="FAD-dependent oxidoreductase 2 FAD-binding" evidence="10">
    <location>
        <begin position="11"/>
        <end position="368"/>
    </location>
</feature>
<dbReference type="SUPFAM" id="SSF46977">
    <property type="entry name" value="Succinate dehydrogenase/fumarate reductase flavoprotein C-terminal domain"/>
    <property type="match status" value="1"/>
</dbReference>
<gene>
    <name evidence="12" type="ORF">D5366_04980</name>
</gene>
<accession>A0A4Y6V754</accession>
<dbReference type="InterPro" id="IPR003953">
    <property type="entry name" value="FAD-dep_OxRdtase_2_FAD-bd"/>
</dbReference>
<sequence length="492" mass="50692">MHSLSALSGRVVIIGAGLAGIVAALKLERPCVVVSPTGLGSGAASMLAQGGIACALADGDSPELHAQDTLSAGAGLCDKDVVNAVTAAGPGAIAQLRRWGVHFAGTLGKPDLHLEAAHSCPRILHLNGDQSGAGIMRPLLDTAAECSRITILENTSLTQFCVENGALVGVQTTAGFIATTQCVVASGGVGGLFAGATCPAEASGSVLAQAVRVGAAVGDMEFAQFHPTGLAITVQGSRRPLISEAVRGAGAHLIDESGARFTEELQPRDIVARAIAAHRACGHEVFLDARSLSRGVFSEHFPGISAACKKAGIDPDRQPIPVEPAMHYHMGGLIVDLSGKTTVPGLWACGEAACTGLHGANRLASNSLLEAVVTAEWVANDINGQPPVKEVAPVVGRFSHDYGSVLPGLSVRLVRDVGILRDEDGLNAFLRDVAPHVKVSDAALVSLLIAAGALVRRESRGSHYRTDYPSVSDPIRRIFTLSDLQSFGVDIS</sequence>
<evidence type="ECO:0000313" key="13">
    <source>
        <dbReference type="Proteomes" id="UP000317214"/>
    </source>
</evidence>
<dbReference type="Gene3D" id="1.20.58.100">
    <property type="entry name" value="Fumarate reductase/succinate dehydrogenase flavoprotein-like, C-terminal domain"/>
    <property type="match status" value="1"/>
</dbReference>
<dbReference type="NCBIfam" id="NF005701">
    <property type="entry name" value="PRK07512.1"/>
    <property type="match status" value="1"/>
</dbReference>
<dbReference type="InterPro" id="IPR015939">
    <property type="entry name" value="Fum_Rdtase/Succ_DH_flav-like_C"/>
</dbReference>
<evidence type="ECO:0000256" key="8">
    <source>
        <dbReference type="ARBA" id="ARBA00023002"/>
    </source>
</evidence>
<dbReference type="PANTHER" id="PTHR42716:SF2">
    <property type="entry name" value="L-ASPARTATE OXIDASE, CHLOROPLASTIC"/>
    <property type="match status" value="1"/>
</dbReference>
<dbReference type="InterPro" id="IPR037099">
    <property type="entry name" value="Fum_R/Succ_DH_flav-like_C_sf"/>
</dbReference>
<evidence type="ECO:0000256" key="9">
    <source>
        <dbReference type="ARBA" id="ARBA00048305"/>
    </source>
</evidence>
<dbReference type="EMBL" id="CP032485">
    <property type="protein sequence ID" value="QDH24688.1"/>
    <property type="molecule type" value="Genomic_DNA"/>
</dbReference>
<dbReference type="Pfam" id="PF02910">
    <property type="entry name" value="Succ_DH_flav_C"/>
    <property type="match status" value="1"/>
</dbReference>
<dbReference type="Proteomes" id="UP000317214">
    <property type="component" value="Chromosome"/>
</dbReference>
<name>A0A4Y6V754_9PROT</name>
<keyword evidence="8 12" id="KW-0560">Oxidoreductase</keyword>
<dbReference type="PANTHER" id="PTHR42716">
    <property type="entry name" value="L-ASPARTATE OXIDASE"/>
    <property type="match status" value="1"/>
</dbReference>
<dbReference type="InterPro" id="IPR036188">
    <property type="entry name" value="FAD/NAD-bd_sf"/>
</dbReference>
<protein>
    <recommendedName>
        <fullName evidence="4">L-aspartate oxidase</fullName>
        <ecNumber evidence="4">1.4.3.16</ecNumber>
    </recommendedName>
</protein>
<evidence type="ECO:0000256" key="1">
    <source>
        <dbReference type="ARBA" id="ARBA00001974"/>
    </source>
</evidence>
<evidence type="ECO:0000313" key="12">
    <source>
        <dbReference type="EMBL" id="QDH24688.1"/>
    </source>
</evidence>